<name>A0AAI9TNU9_PENTH</name>
<proteinExistence type="predicted"/>
<gene>
    <name evidence="1" type="ORF">VN97_g2520</name>
</gene>
<evidence type="ECO:0000313" key="2">
    <source>
        <dbReference type="Proteomes" id="UP001227192"/>
    </source>
</evidence>
<reference evidence="1" key="1">
    <citation type="submission" date="2015-06" db="EMBL/GenBank/DDBJ databases">
        <authorList>
            <person name="Nguyen H."/>
        </authorList>
    </citation>
    <scope>NUCLEOTIDE SEQUENCE</scope>
    <source>
        <strain evidence="1">DAOM 180753</strain>
    </source>
</reference>
<dbReference type="Proteomes" id="UP001227192">
    <property type="component" value="Unassembled WGS sequence"/>
</dbReference>
<accession>A0AAI9TNU9</accession>
<protein>
    <submittedName>
        <fullName evidence="1">Uncharacterized protein</fullName>
    </submittedName>
</protein>
<keyword evidence="2" id="KW-1185">Reference proteome</keyword>
<comment type="caution">
    <text evidence="1">The sequence shown here is derived from an EMBL/GenBank/DDBJ whole genome shotgun (WGS) entry which is preliminary data.</text>
</comment>
<dbReference type="AlphaFoldDB" id="A0AAI9TNU9"/>
<organism evidence="1 2">
    <name type="scientific">Penicillium thymicola</name>
    <dbReference type="NCBI Taxonomy" id="293382"/>
    <lineage>
        <taxon>Eukaryota</taxon>
        <taxon>Fungi</taxon>
        <taxon>Dikarya</taxon>
        <taxon>Ascomycota</taxon>
        <taxon>Pezizomycotina</taxon>
        <taxon>Eurotiomycetes</taxon>
        <taxon>Eurotiomycetidae</taxon>
        <taxon>Eurotiales</taxon>
        <taxon>Aspergillaceae</taxon>
        <taxon>Penicillium</taxon>
    </lineage>
</organism>
<evidence type="ECO:0000313" key="1">
    <source>
        <dbReference type="EMBL" id="KAJ9490720.1"/>
    </source>
</evidence>
<dbReference type="EMBL" id="LACB01000049">
    <property type="protein sequence ID" value="KAJ9490720.1"/>
    <property type="molecule type" value="Genomic_DNA"/>
</dbReference>
<sequence length="202" mass="22528">MITLSDQNAPPEPTEDADFANHVTFLLGKIINRCLSVDSQALTALEWEDMKAGLDKWKSSLPSSFDTIQTPGLGKQSSFPSIWALRSWHVSALHYYHTAMGIMWLAQPAVQPLKALQRINDMECLRRKLEYHATEICALALSSDSAPAWVNAFGPIAFCSPWLHDTQKRVEMAQELEKWGKVTGWPVSIIAEALSPPSNITH</sequence>
<reference evidence="1" key="2">
    <citation type="journal article" date="2016" name="Fungal Biol.">
        <title>Ochratoxin A production by Penicillium thymicola.</title>
        <authorList>
            <person name="Nguyen H.D.T."/>
            <person name="McMullin D.R."/>
            <person name="Ponomareva E."/>
            <person name="Riley R."/>
            <person name="Pomraning K.R."/>
            <person name="Baker S.E."/>
            <person name="Seifert K.A."/>
        </authorList>
    </citation>
    <scope>NUCLEOTIDE SEQUENCE</scope>
    <source>
        <strain evidence="1">DAOM 180753</strain>
    </source>
</reference>